<dbReference type="Pfam" id="PF14257">
    <property type="entry name" value="DUF4349"/>
    <property type="match status" value="1"/>
</dbReference>
<feature type="chain" id="PRO_5039517316" description="DUF4349 domain-containing protein" evidence="4">
    <location>
        <begin position="30"/>
        <end position="323"/>
    </location>
</feature>
<dbReference type="STRING" id="587636.SAMN05216199_1516"/>
<feature type="transmembrane region" description="Helical" evidence="3">
    <location>
        <begin position="279"/>
        <end position="305"/>
    </location>
</feature>
<feature type="compositionally biased region" description="Low complexity" evidence="2">
    <location>
        <begin position="28"/>
        <end position="72"/>
    </location>
</feature>
<keyword evidence="3" id="KW-0812">Transmembrane</keyword>
<evidence type="ECO:0000313" key="6">
    <source>
        <dbReference type="EMBL" id="SER94271.1"/>
    </source>
</evidence>
<reference evidence="7" key="1">
    <citation type="submission" date="2016-10" db="EMBL/GenBank/DDBJ databases">
        <authorList>
            <person name="Varghese N."/>
            <person name="Submissions S."/>
        </authorList>
    </citation>
    <scope>NUCLEOTIDE SEQUENCE [LARGE SCALE GENOMIC DNA]</scope>
    <source>
        <strain evidence="7">CGMCC 1.6963</strain>
    </source>
</reference>
<keyword evidence="4" id="KW-0732">Signal</keyword>
<name>A0A1H9TAU6_9MICO</name>
<dbReference type="EMBL" id="FOHB01000002">
    <property type="protein sequence ID" value="SER94271.1"/>
    <property type="molecule type" value="Genomic_DNA"/>
</dbReference>
<keyword evidence="3" id="KW-0472">Membrane</keyword>
<evidence type="ECO:0000259" key="5">
    <source>
        <dbReference type="Pfam" id="PF14257"/>
    </source>
</evidence>
<dbReference type="RefSeq" id="WP_177180268.1">
    <property type="nucleotide sequence ID" value="NZ_FOHB01000002.1"/>
</dbReference>
<dbReference type="AlphaFoldDB" id="A0A1H9TAU6"/>
<feature type="domain" description="DUF4349" evidence="5">
    <location>
        <begin position="86"/>
        <end position="304"/>
    </location>
</feature>
<dbReference type="PROSITE" id="PS51257">
    <property type="entry name" value="PROKAR_LIPOPROTEIN"/>
    <property type="match status" value="1"/>
</dbReference>
<organism evidence="6 7">
    <name type="scientific">Pedococcus cremeus</name>
    <dbReference type="NCBI Taxonomy" id="587636"/>
    <lineage>
        <taxon>Bacteria</taxon>
        <taxon>Bacillati</taxon>
        <taxon>Actinomycetota</taxon>
        <taxon>Actinomycetes</taxon>
        <taxon>Micrococcales</taxon>
        <taxon>Intrasporangiaceae</taxon>
        <taxon>Pedococcus</taxon>
    </lineage>
</organism>
<proteinExistence type="predicted"/>
<protein>
    <recommendedName>
        <fullName evidence="5">DUF4349 domain-containing protein</fullName>
    </recommendedName>
</protein>
<keyword evidence="1" id="KW-0175">Coiled coil</keyword>
<dbReference type="Proteomes" id="UP000199019">
    <property type="component" value="Unassembled WGS sequence"/>
</dbReference>
<sequence>MKANRRRQQTTAALSVGIAALLLVGACSGSDSGSSSSAAGRDAASGQAQSEAGGSAKPAAPKAGGKATGSSGRVDPAAVAASTEYLARSASMALKVKGIEAAAASVRSISAANEGIVLSENIGDGGDGPVQPDSAATPTTYGEITISVPADRLDRALDSLARVGTVVRRQSASDNVRDEYVDTQSRVETMRASVDRVRALMTKATDIAQVVTLESELSRREADLEALEAQLASLKDRVARSPIQVSLAAVATVVKPKPHEATGFLAGLTSGWRAFTSSVAALLTVVGALLPFLVLALVIGLPVWWGVRRRRARRTQPAVTAAG</sequence>
<evidence type="ECO:0000256" key="2">
    <source>
        <dbReference type="SAM" id="MobiDB-lite"/>
    </source>
</evidence>
<keyword evidence="3" id="KW-1133">Transmembrane helix</keyword>
<gene>
    <name evidence="6" type="ORF">SAMN05216199_1516</name>
</gene>
<dbReference type="InterPro" id="IPR025645">
    <property type="entry name" value="DUF4349"/>
</dbReference>
<evidence type="ECO:0000256" key="1">
    <source>
        <dbReference type="SAM" id="Coils"/>
    </source>
</evidence>
<evidence type="ECO:0000313" key="7">
    <source>
        <dbReference type="Proteomes" id="UP000199019"/>
    </source>
</evidence>
<keyword evidence="7" id="KW-1185">Reference proteome</keyword>
<evidence type="ECO:0000256" key="4">
    <source>
        <dbReference type="SAM" id="SignalP"/>
    </source>
</evidence>
<feature type="signal peptide" evidence="4">
    <location>
        <begin position="1"/>
        <end position="29"/>
    </location>
</feature>
<accession>A0A1H9TAU6</accession>
<feature type="region of interest" description="Disordered" evidence="2">
    <location>
        <begin position="28"/>
        <end position="75"/>
    </location>
</feature>
<evidence type="ECO:0000256" key="3">
    <source>
        <dbReference type="SAM" id="Phobius"/>
    </source>
</evidence>
<feature type="coiled-coil region" evidence="1">
    <location>
        <begin position="210"/>
        <end position="237"/>
    </location>
</feature>